<dbReference type="PANTHER" id="PTHR43798">
    <property type="entry name" value="MONOACYLGLYCEROL LIPASE"/>
    <property type="match status" value="1"/>
</dbReference>
<dbReference type="EC" id="3.8.1.3" evidence="2"/>
<dbReference type="EMBL" id="JAUSVY010000003">
    <property type="protein sequence ID" value="MDQ0504759.1"/>
    <property type="molecule type" value="Genomic_DNA"/>
</dbReference>
<dbReference type="InterPro" id="IPR050266">
    <property type="entry name" value="AB_hydrolase_sf"/>
</dbReference>
<feature type="domain" description="AB hydrolase-1" evidence="1">
    <location>
        <begin position="32"/>
        <end position="287"/>
    </location>
</feature>
<dbReference type="GO" id="GO:0018785">
    <property type="term" value="F:haloacetate dehalogenase activity"/>
    <property type="evidence" value="ECO:0007669"/>
    <property type="project" value="UniProtKB-EC"/>
</dbReference>
<organism evidence="2 3">
    <name type="scientific">Xanthobacter agilis</name>
    <dbReference type="NCBI Taxonomy" id="47492"/>
    <lineage>
        <taxon>Bacteria</taxon>
        <taxon>Pseudomonadati</taxon>
        <taxon>Pseudomonadota</taxon>
        <taxon>Alphaproteobacteria</taxon>
        <taxon>Hyphomicrobiales</taxon>
        <taxon>Xanthobacteraceae</taxon>
        <taxon>Xanthobacter</taxon>
    </lineage>
</organism>
<dbReference type="Pfam" id="PF00561">
    <property type="entry name" value="Abhydrolase_1"/>
    <property type="match status" value="1"/>
</dbReference>
<dbReference type="PRINTS" id="PR00111">
    <property type="entry name" value="ABHYDROLASE"/>
</dbReference>
<evidence type="ECO:0000259" key="1">
    <source>
        <dbReference type="Pfam" id="PF00561"/>
    </source>
</evidence>
<dbReference type="RefSeq" id="WP_237346495.1">
    <property type="nucleotide sequence ID" value="NZ_JABWGX010000019.1"/>
</dbReference>
<dbReference type="PRINTS" id="PR00412">
    <property type="entry name" value="EPOXHYDRLASE"/>
</dbReference>
<dbReference type="PANTHER" id="PTHR43798:SF33">
    <property type="entry name" value="HYDROLASE, PUTATIVE (AFU_ORTHOLOGUE AFUA_2G14860)-RELATED"/>
    <property type="match status" value="1"/>
</dbReference>
<comment type="caution">
    <text evidence="2">The sequence shown here is derived from an EMBL/GenBank/DDBJ whole genome shotgun (WGS) entry which is preliminary data.</text>
</comment>
<evidence type="ECO:0000313" key="2">
    <source>
        <dbReference type="EMBL" id="MDQ0504759.1"/>
    </source>
</evidence>
<dbReference type="Gene3D" id="3.40.50.1820">
    <property type="entry name" value="alpha/beta hydrolase"/>
    <property type="match status" value="1"/>
</dbReference>
<protein>
    <submittedName>
        <fullName evidence="2">Haloacetate dehalogenase</fullName>
        <ecNumber evidence="2">3.8.1.3</ecNumber>
    </submittedName>
</protein>
<evidence type="ECO:0000313" key="3">
    <source>
        <dbReference type="Proteomes" id="UP001241747"/>
    </source>
</evidence>
<dbReference type="InterPro" id="IPR029058">
    <property type="entry name" value="AB_hydrolase_fold"/>
</dbReference>
<accession>A0ABU0LC83</accession>
<keyword evidence="3" id="KW-1185">Reference proteome</keyword>
<name>A0ABU0LC83_XANAG</name>
<keyword evidence="2" id="KW-0378">Hydrolase</keyword>
<sequence length="302" mass="33188">MTDLADLFPGFDSHYVDTKAGRIFLRWGGKGPPLLLLHGFPESHAMWHEVAPKLSESFTLVMPDLPGYGWSAAPEPGEDLFPYTKRAMAAAMVEVMEHLGFSHFNLMGHDRGARVGYRLGLDNPGRLDRLALLDIIPTYVMWHKMDRARALQVYHWSFLAQPHPLPEKLIAGHPAFFLDWTMASWTAAKDLSAFDARAMAYYRAAISSPDRAMAMCADYRAGATFDLAHDEADLAAGRTLSCPVFLAWGEAGIPSRGISPLDAWRALAPDITGTAVPGGHFLCEEAPRPTLDAVLPFLLGDA</sequence>
<gene>
    <name evidence="2" type="ORF">QOZ94_001541</name>
</gene>
<dbReference type="Proteomes" id="UP001241747">
    <property type="component" value="Unassembled WGS sequence"/>
</dbReference>
<dbReference type="InterPro" id="IPR000639">
    <property type="entry name" value="Epox_hydrolase-like"/>
</dbReference>
<proteinExistence type="predicted"/>
<dbReference type="InterPro" id="IPR000073">
    <property type="entry name" value="AB_hydrolase_1"/>
</dbReference>
<dbReference type="SUPFAM" id="SSF53474">
    <property type="entry name" value="alpha/beta-Hydrolases"/>
    <property type="match status" value="1"/>
</dbReference>
<reference evidence="2 3" key="1">
    <citation type="submission" date="2023-07" db="EMBL/GenBank/DDBJ databases">
        <title>Genomic Encyclopedia of Type Strains, Phase IV (KMG-IV): sequencing the most valuable type-strain genomes for metagenomic binning, comparative biology and taxonomic classification.</title>
        <authorList>
            <person name="Goeker M."/>
        </authorList>
    </citation>
    <scope>NUCLEOTIDE SEQUENCE [LARGE SCALE GENOMIC DNA]</scope>
    <source>
        <strain evidence="2 3">DSM 3770</strain>
    </source>
</reference>